<evidence type="ECO:0000313" key="3">
    <source>
        <dbReference type="Proteomes" id="UP001189429"/>
    </source>
</evidence>
<organism evidence="2 3">
    <name type="scientific">Prorocentrum cordatum</name>
    <dbReference type="NCBI Taxonomy" id="2364126"/>
    <lineage>
        <taxon>Eukaryota</taxon>
        <taxon>Sar</taxon>
        <taxon>Alveolata</taxon>
        <taxon>Dinophyceae</taxon>
        <taxon>Prorocentrales</taxon>
        <taxon>Prorocentraceae</taxon>
        <taxon>Prorocentrum</taxon>
    </lineage>
</organism>
<proteinExistence type="predicted"/>
<dbReference type="EMBL" id="CAUYUJ010020459">
    <property type="protein sequence ID" value="CAK0898319.1"/>
    <property type="molecule type" value="Genomic_DNA"/>
</dbReference>
<feature type="region of interest" description="Disordered" evidence="1">
    <location>
        <begin position="1"/>
        <end position="109"/>
    </location>
</feature>
<name>A0ABN9XGU5_9DINO</name>
<feature type="compositionally biased region" description="Low complexity" evidence="1">
    <location>
        <begin position="35"/>
        <end position="45"/>
    </location>
</feature>
<evidence type="ECO:0000256" key="1">
    <source>
        <dbReference type="SAM" id="MobiDB-lite"/>
    </source>
</evidence>
<evidence type="ECO:0000313" key="2">
    <source>
        <dbReference type="EMBL" id="CAK0898319.1"/>
    </source>
</evidence>
<protein>
    <submittedName>
        <fullName evidence="2">Uncharacterized protein</fullName>
    </submittedName>
</protein>
<dbReference type="Proteomes" id="UP001189429">
    <property type="component" value="Unassembled WGS sequence"/>
</dbReference>
<feature type="compositionally biased region" description="Polar residues" evidence="1">
    <location>
        <begin position="7"/>
        <end position="16"/>
    </location>
</feature>
<feature type="compositionally biased region" description="Low complexity" evidence="1">
    <location>
        <begin position="68"/>
        <end position="82"/>
    </location>
</feature>
<feature type="compositionally biased region" description="Basic and acidic residues" evidence="1">
    <location>
        <begin position="91"/>
        <end position="109"/>
    </location>
</feature>
<comment type="caution">
    <text evidence="2">The sequence shown here is derived from an EMBL/GenBank/DDBJ whole genome shotgun (WGS) entry which is preliminary data.</text>
</comment>
<keyword evidence="3" id="KW-1185">Reference proteome</keyword>
<gene>
    <name evidence="2" type="ORF">PCOR1329_LOCUS76222</name>
</gene>
<reference evidence="2" key="1">
    <citation type="submission" date="2023-10" db="EMBL/GenBank/DDBJ databases">
        <authorList>
            <person name="Chen Y."/>
            <person name="Shah S."/>
            <person name="Dougan E. K."/>
            <person name="Thang M."/>
            <person name="Chan C."/>
        </authorList>
    </citation>
    <scope>NUCLEOTIDE SEQUENCE [LARGE SCALE GENOMIC DNA]</scope>
</reference>
<feature type="compositionally biased region" description="Basic and acidic residues" evidence="1">
    <location>
        <begin position="46"/>
        <end position="67"/>
    </location>
</feature>
<sequence length="169" mass="19470">MAIAASSAGQGESSKATADASITKGGQEERDEKSWNSSAWWSNRSDGWKDKSSSWRDYSDGWNDRSDGWNYSSWESWSWNEGKWGGQSSPEKWKNDEKPRGKAFADPEARPGWPEFKLWRRKVMRWRQTTDVETHNHADRIMKLLPIDLQRKLVDITDDDLISDSAADK</sequence>
<accession>A0ABN9XGU5</accession>
<feature type="non-terminal residue" evidence="2">
    <location>
        <position position="169"/>
    </location>
</feature>